<dbReference type="AlphaFoldDB" id="A0A3M7RUM8"/>
<proteinExistence type="predicted"/>
<gene>
    <name evidence="1" type="ORF">BpHYR1_018628</name>
</gene>
<accession>A0A3M7RUM8</accession>
<dbReference type="Proteomes" id="UP000276133">
    <property type="component" value="Unassembled WGS sequence"/>
</dbReference>
<evidence type="ECO:0000313" key="1">
    <source>
        <dbReference type="EMBL" id="RNA27273.1"/>
    </source>
</evidence>
<organism evidence="1 2">
    <name type="scientific">Brachionus plicatilis</name>
    <name type="common">Marine rotifer</name>
    <name type="synonym">Brachionus muelleri</name>
    <dbReference type="NCBI Taxonomy" id="10195"/>
    <lineage>
        <taxon>Eukaryota</taxon>
        <taxon>Metazoa</taxon>
        <taxon>Spiralia</taxon>
        <taxon>Gnathifera</taxon>
        <taxon>Rotifera</taxon>
        <taxon>Eurotatoria</taxon>
        <taxon>Monogononta</taxon>
        <taxon>Pseudotrocha</taxon>
        <taxon>Ploima</taxon>
        <taxon>Brachionidae</taxon>
        <taxon>Brachionus</taxon>
    </lineage>
</organism>
<comment type="caution">
    <text evidence="1">The sequence shown here is derived from an EMBL/GenBank/DDBJ whole genome shotgun (WGS) entry which is preliminary data.</text>
</comment>
<sequence>MKLVKDLIILFMIANEIEKNQSTIQNKHWLVSCLSCSSHFNFCFNCYGIPQCTECLTSIRPECSYCINDIYQDDKLEIIDGKKYLICDKSRGFHSKACHLFCRGMYYVTGTCQRFKNKPVCRCKNSNNNSNKTLAQTTTKLAINSSTKAIPTTSVSSTTLKTKAKPTTSVSSTTLRTKAIPTTSVSSTTPSFPVTTSLKSYSKDIKQMIKVKIFINEFLVDRSLAPRRS</sequence>
<dbReference type="EMBL" id="REGN01002569">
    <property type="protein sequence ID" value="RNA27273.1"/>
    <property type="molecule type" value="Genomic_DNA"/>
</dbReference>
<protein>
    <submittedName>
        <fullName evidence="1">Uncharacterized protein</fullName>
    </submittedName>
</protein>
<evidence type="ECO:0000313" key="2">
    <source>
        <dbReference type="Proteomes" id="UP000276133"/>
    </source>
</evidence>
<name>A0A3M7RUM8_BRAPC</name>
<reference evidence="1 2" key="1">
    <citation type="journal article" date="2018" name="Sci. Rep.">
        <title>Genomic signatures of local adaptation to the degree of environmental predictability in rotifers.</title>
        <authorList>
            <person name="Franch-Gras L."/>
            <person name="Hahn C."/>
            <person name="Garcia-Roger E.M."/>
            <person name="Carmona M.J."/>
            <person name="Serra M."/>
            <person name="Gomez A."/>
        </authorList>
    </citation>
    <scope>NUCLEOTIDE SEQUENCE [LARGE SCALE GENOMIC DNA]</scope>
    <source>
        <strain evidence="1">HYR1</strain>
    </source>
</reference>
<keyword evidence="2" id="KW-1185">Reference proteome</keyword>